<dbReference type="GO" id="GO:0004722">
    <property type="term" value="F:protein serine/threonine phosphatase activity"/>
    <property type="evidence" value="ECO:0007669"/>
    <property type="project" value="InterPro"/>
</dbReference>
<organism evidence="2 3">
    <name type="scientific">Thalictrum thalictroides</name>
    <name type="common">Rue-anemone</name>
    <name type="synonym">Anemone thalictroides</name>
    <dbReference type="NCBI Taxonomy" id="46969"/>
    <lineage>
        <taxon>Eukaryota</taxon>
        <taxon>Viridiplantae</taxon>
        <taxon>Streptophyta</taxon>
        <taxon>Embryophyta</taxon>
        <taxon>Tracheophyta</taxon>
        <taxon>Spermatophyta</taxon>
        <taxon>Magnoliopsida</taxon>
        <taxon>Ranunculales</taxon>
        <taxon>Ranunculaceae</taxon>
        <taxon>Thalictroideae</taxon>
        <taxon>Thalictrum</taxon>
    </lineage>
</organism>
<dbReference type="Proteomes" id="UP000554482">
    <property type="component" value="Unassembled WGS sequence"/>
</dbReference>
<dbReference type="SMART" id="SM00332">
    <property type="entry name" value="PP2Cc"/>
    <property type="match status" value="1"/>
</dbReference>
<name>A0A7J6V2Q0_THATH</name>
<dbReference type="InterPro" id="IPR015655">
    <property type="entry name" value="PP2C"/>
</dbReference>
<dbReference type="Pfam" id="PF00481">
    <property type="entry name" value="PP2C"/>
    <property type="match status" value="1"/>
</dbReference>
<dbReference type="SUPFAM" id="SSF81606">
    <property type="entry name" value="PP2C-like"/>
    <property type="match status" value="1"/>
</dbReference>
<gene>
    <name evidence="2" type="ORF">FRX31_031100</name>
</gene>
<dbReference type="AlphaFoldDB" id="A0A7J6V2Q0"/>
<feature type="domain" description="PPM-type phosphatase" evidence="1">
    <location>
        <begin position="1"/>
        <end position="239"/>
    </location>
</feature>
<evidence type="ECO:0000313" key="3">
    <source>
        <dbReference type="Proteomes" id="UP000554482"/>
    </source>
</evidence>
<dbReference type="PROSITE" id="PS51746">
    <property type="entry name" value="PPM_2"/>
    <property type="match status" value="1"/>
</dbReference>
<dbReference type="OrthoDB" id="10264738at2759"/>
<comment type="caution">
    <text evidence="2">The sequence shown here is derived from an EMBL/GenBank/DDBJ whole genome shotgun (WGS) entry which is preliminary data.</text>
</comment>
<reference evidence="2 3" key="1">
    <citation type="submission" date="2020-06" db="EMBL/GenBank/DDBJ databases">
        <title>Transcriptomic and genomic resources for Thalictrum thalictroides and T. hernandezii: Facilitating candidate gene discovery in an emerging model plant lineage.</title>
        <authorList>
            <person name="Arias T."/>
            <person name="Riano-Pachon D.M."/>
            <person name="Di Stilio V.S."/>
        </authorList>
    </citation>
    <scope>NUCLEOTIDE SEQUENCE [LARGE SCALE GENOMIC DNA]</scope>
    <source>
        <strain evidence="3">cv. WT478/WT964</strain>
        <tissue evidence="2">Leaves</tissue>
    </source>
</reference>
<keyword evidence="3" id="KW-1185">Reference proteome</keyword>
<dbReference type="InterPro" id="IPR036457">
    <property type="entry name" value="PPM-type-like_dom_sf"/>
</dbReference>
<dbReference type="PANTHER" id="PTHR47992">
    <property type="entry name" value="PROTEIN PHOSPHATASE"/>
    <property type="match status" value="1"/>
</dbReference>
<dbReference type="InterPro" id="IPR001932">
    <property type="entry name" value="PPM-type_phosphatase-like_dom"/>
</dbReference>
<dbReference type="EMBL" id="JABWDY010038950">
    <property type="protein sequence ID" value="KAF5179314.1"/>
    <property type="molecule type" value="Genomic_DNA"/>
</dbReference>
<accession>A0A7J6V2Q0</accession>
<dbReference type="Gene3D" id="3.60.40.10">
    <property type="entry name" value="PPM-type phosphatase domain"/>
    <property type="match status" value="1"/>
</dbReference>
<dbReference type="FunFam" id="3.60.40.10:FF:000291">
    <property type="entry name" value="Protein phosphatase 2C 50"/>
    <property type="match status" value="1"/>
</dbReference>
<sequence>VAKTCKDRLHQIVKEEIEQGGLEWKETLEKSFSRLDKEVLDWSAGSCCKCMFQLPKCDAAGSTAVVSIVTPEKIITANCGDSRAVLCRGGKAIPLSFDHKPDRHDERLRIEAAGGHIIYWDVPRVVGDLGVLAMSRAIGDDYLKPFVCSEPEVTITDRTIEDECLVLASDGLWDVLSNETACCIARICLRNSQVPSCLSSKSNATEGSDKACTNAALLLTKLALVRNSTDNVSVIVVDLRRNAAEHNSN</sequence>
<feature type="non-terminal residue" evidence="2">
    <location>
        <position position="1"/>
    </location>
</feature>
<evidence type="ECO:0000259" key="1">
    <source>
        <dbReference type="PROSITE" id="PS51746"/>
    </source>
</evidence>
<dbReference type="CDD" id="cd00143">
    <property type="entry name" value="PP2Cc"/>
    <property type="match status" value="1"/>
</dbReference>
<proteinExistence type="predicted"/>
<evidence type="ECO:0000313" key="2">
    <source>
        <dbReference type="EMBL" id="KAF5179314.1"/>
    </source>
</evidence>
<protein>
    <submittedName>
        <fullName evidence="2">Phosphatase 2C</fullName>
    </submittedName>
</protein>